<organism evidence="9 10">
    <name type="scientific">Candidatus Merdibacter merdavium</name>
    <dbReference type="NCBI Taxonomy" id="2838692"/>
    <lineage>
        <taxon>Bacteria</taxon>
        <taxon>Bacillati</taxon>
        <taxon>Bacillota</taxon>
        <taxon>Erysipelotrichia</taxon>
        <taxon>Erysipelotrichales</taxon>
        <taxon>Erysipelotrichaceae</taxon>
        <taxon>Merdibacter</taxon>
    </lineage>
</organism>
<evidence type="ECO:0000256" key="1">
    <source>
        <dbReference type="ARBA" id="ARBA00004651"/>
    </source>
</evidence>
<reference evidence="9" key="2">
    <citation type="submission" date="2021-04" db="EMBL/GenBank/DDBJ databases">
        <authorList>
            <person name="Gilroy R."/>
        </authorList>
    </citation>
    <scope>NUCLEOTIDE SEQUENCE</scope>
    <source>
        <strain evidence="9">CHK187-11901</strain>
    </source>
</reference>
<gene>
    <name evidence="9" type="ORF">H9702_00755</name>
</gene>
<comment type="caution">
    <text evidence="9">The sequence shown here is derived from an EMBL/GenBank/DDBJ whole genome shotgun (WGS) entry which is preliminary data.</text>
</comment>
<accession>A0A9D2NPL9</accession>
<feature type="transmembrane region" description="Helical" evidence="8">
    <location>
        <begin position="373"/>
        <end position="390"/>
    </location>
</feature>
<dbReference type="GO" id="GO:0005886">
    <property type="term" value="C:plasma membrane"/>
    <property type="evidence" value="ECO:0007669"/>
    <property type="project" value="UniProtKB-SubCell"/>
</dbReference>
<dbReference type="Pfam" id="PF01235">
    <property type="entry name" value="Na_Ala_symp"/>
    <property type="match status" value="1"/>
</dbReference>
<evidence type="ECO:0000256" key="6">
    <source>
        <dbReference type="ARBA" id="ARBA00022989"/>
    </source>
</evidence>
<evidence type="ECO:0000313" key="10">
    <source>
        <dbReference type="Proteomes" id="UP000823896"/>
    </source>
</evidence>
<feature type="transmembrane region" description="Helical" evidence="8">
    <location>
        <begin position="194"/>
        <end position="212"/>
    </location>
</feature>
<reference evidence="9" key="1">
    <citation type="journal article" date="2021" name="PeerJ">
        <title>Extensive microbial diversity within the chicken gut microbiome revealed by metagenomics and culture.</title>
        <authorList>
            <person name="Gilroy R."/>
            <person name="Ravi A."/>
            <person name="Getino M."/>
            <person name="Pursley I."/>
            <person name="Horton D.L."/>
            <person name="Alikhan N.F."/>
            <person name="Baker D."/>
            <person name="Gharbi K."/>
            <person name="Hall N."/>
            <person name="Watson M."/>
            <person name="Adriaenssens E.M."/>
            <person name="Foster-Nyarko E."/>
            <person name="Jarju S."/>
            <person name="Secka A."/>
            <person name="Antonio M."/>
            <person name="Oren A."/>
            <person name="Chaudhuri R.R."/>
            <person name="La Ragione R."/>
            <person name="Hildebrand F."/>
            <person name="Pallen M.J."/>
        </authorList>
    </citation>
    <scope>NUCLEOTIDE SEQUENCE</scope>
    <source>
        <strain evidence="9">CHK187-11901</strain>
    </source>
</reference>
<feature type="transmembrane region" description="Helical" evidence="8">
    <location>
        <begin position="289"/>
        <end position="309"/>
    </location>
</feature>
<dbReference type="EMBL" id="DWWM01000005">
    <property type="protein sequence ID" value="HJC35647.1"/>
    <property type="molecule type" value="Genomic_DNA"/>
</dbReference>
<feature type="transmembrane region" description="Helical" evidence="8">
    <location>
        <begin position="53"/>
        <end position="75"/>
    </location>
</feature>
<dbReference type="PANTHER" id="PTHR30330:SF3">
    <property type="entry name" value="TRANSCRIPTIONAL REGULATOR, LRP FAMILY"/>
    <property type="match status" value="1"/>
</dbReference>
<keyword evidence="5 8" id="KW-0812">Transmembrane</keyword>
<feature type="transmembrane region" description="Helical" evidence="8">
    <location>
        <begin position="12"/>
        <end position="32"/>
    </location>
</feature>
<evidence type="ECO:0000256" key="5">
    <source>
        <dbReference type="ARBA" id="ARBA00022692"/>
    </source>
</evidence>
<dbReference type="PANTHER" id="PTHR30330">
    <property type="entry name" value="AGSS FAMILY TRANSPORTER, SODIUM-ALANINE"/>
    <property type="match status" value="1"/>
</dbReference>
<evidence type="ECO:0000256" key="8">
    <source>
        <dbReference type="RuleBase" id="RU363064"/>
    </source>
</evidence>
<keyword evidence="3 8" id="KW-0813">Transport</keyword>
<dbReference type="InterPro" id="IPR001463">
    <property type="entry name" value="Na/Ala_symport"/>
</dbReference>
<protein>
    <submittedName>
        <fullName evidence="9">Amino acid carrier protein</fullName>
    </submittedName>
</protein>
<dbReference type="NCBIfam" id="TIGR00835">
    <property type="entry name" value="agcS"/>
    <property type="match status" value="1"/>
</dbReference>
<dbReference type="PRINTS" id="PR00175">
    <property type="entry name" value="NAALASMPORT"/>
</dbReference>
<dbReference type="Gene3D" id="1.20.1740.10">
    <property type="entry name" value="Amino acid/polyamine transporter I"/>
    <property type="match status" value="1"/>
</dbReference>
<dbReference type="AlphaFoldDB" id="A0A9D2NPL9"/>
<evidence type="ECO:0000256" key="7">
    <source>
        <dbReference type="ARBA" id="ARBA00023136"/>
    </source>
</evidence>
<evidence type="ECO:0000256" key="3">
    <source>
        <dbReference type="ARBA" id="ARBA00022448"/>
    </source>
</evidence>
<keyword evidence="4 8" id="KW-1003">Cell membrane</keyword>
<keyword evidence="8" id="KW-0769">Symport</keyword>
<comment type="subcellular location">
    <subcellularLocation>
        <location evidence="1 8">Cell membrane</location>
        <topology evidence="1 8">Multi-pass membrane protein</topology>
    </subcellularLocation>
</comment>
<evidence type="ECO:0000256" key="2">
    <source>
        <dbReference type="ARBA" id="ARBA00009261"/>
    </source>
</evidence>
<keyword evidence="7 8" id="KW-0472">Membrane</keyword>
<feature type="transmembrane region" description="Helical" evidence="8">
    <location>
        <begin position="330"/>
        <end position="353"/>
    </location>
</feature>
<evidence type="ECO:0000313" key="9">
    <source>
        <dbReference type="EMBL" id="HJC35647.1"/>
    </source>
</evidence>
<comment type="similarity">
    <text evidence="2 8">Belongs to the alanine or glycine:cation symporter (AGCS) (TC 2.A.25) family.</text>
</comment>
<evidence type="ECO:0000256" key="4">
    <source>
        <dbReference type="ARBA" id="ARBA00022475"/>
    </source>
</evidence>
<dbReference type="GO" id="GO:0005283">
    <property type="term" value="F:amino acid:sodium symporter activity"/>
    <property type="evidence" value="ECO:0007669"/>
    <property type="project" value="InterPro"/>
</dbReference>
<dbReference type="Proteomes" id="UP000823896">
    <property type="component" value="Unassembled WGS sequence"/>
</dbReference>
<feature type="transmembrane region" description="Helical" evidence="8">
    <location>
        <begin position="81"/>
        <end position="98"/>
    </location>
</feature>
<keyword evidence="6 8" id="KW-1133">Transmembrane helix</keyword>
<name>A0A9D2NPL9_9FIRM</name>
<sequence length="417" mass="43738">MAEMLTQLNALLWGKGMTLALIVSALFFTRLVPFGQLGKGFRKVLGDHAGRDAFFTALAGTLGIGGMAGVAAAIALGGAGAVFWMGVSALAGMVLKYVEVTLSCKTQVKTAQGWRGGAMVLLEKTHHPLLALCFCVCCMMAAFGTGALVPAYSVGEALRMALDIPPWLSAALFTLAAALVLCGKSKAVLRANRILIPLAALSYIALCLWIIFTHVHALGTVCAQIMREAFDLSAAFGGGSGFALGRAVRYGVSRGIFSHEAGMGSAPLAYASQPVDDPDVQGCMGIAEVFVDTFVICMLTAFVVLILGGEQGGSGMMLMMSVFTRALGRAGAPVAAAFIVLFAFPCVLGWYYYASQCLTYLSDSVRFAHGYRLVFLGMLALGASMGPQVWELSDAGNGCMTALNLLALFLARRFADP</sequence>
<proteinExistence type="inferred from homology"/>
<feature type="transmembrane region" description="Helical" evidence="8">
    <location>
        <begin position="129"/>
        <end position="152"/>
    </location>
</feature>
<feature type="transmembrane region" description="Helical" evidence="8">
    <location>
        <begin position="164"/>
        <end position="182"/>
    </location>
</feature>